<evidence type="ECO:0000313" key="16">
    <source>
        <dbReference type="Proteomes" id="UP000835052"/>
    </source>
</evidence>
<dbReference type="GO" id="GO:0005764">
    <property type="term" value="C:lysosome"/>
    <property type="evidence" value="ECO:0007669"/>
    <property type="project" value="TreeGrafter"/>
</dbReference>
<dbReference type="AlphaFoldDB" id="A0A8S1GPG6"/>
<evidence type="ECO:0000256" key="14">
    <source>
        <dbReference type="SAM" id="SignalP"/>
    </source>
</evidence>
<protein>
    <recommendedName>
        <fullName evidence="7">N(4)-(beta-N-acetylglucosaminyl)-L-asparaginase</fullName>
        <ecNumber evidence="7">3.5.1.26</ecNumber>
    </recommendedName>
    <alternativeName>
        <fullName evidence="9">Aspartylglucosaminidase</fullName>
    </alternativeName>
    <alternativeName>
        <fullName evidence="8">Glycosylasparaginase</fullName>
    </alternativeName>
    <alternativeName>
        <fullName evidence="10">N4-(N-acetyl-beta-glucosaminyl)-L-asparagine amidase</fullName>
    </alternativeName>
</protein>
<dbReference type="Pfam" id="PF01112">
    <property type="entry name" value="Asparaginase_2"/>
    <property type="match status" value="1"/>
</dbReference>
<dbReference type="GO" id="GO:0006508">
    <property type="term" value="P:proteolysis"/>
    <property type="evidence" value="ECO:0007669"/>
    <property type="project" value="UniProtKB-KW"/>
</dbReference>
<evidence type="ECO:0000256" key="6">
    <source>
        <dbReference type="ARBA" id="ARBA00053295"/>
    </source>
</evidence>
<comment type="function">
    <text evidence="6">Cleaves the GlcNAc-Asn bond which joins oligosaccharides to the peptide of asparagine-linked glycoproteins.</text>
</comment>
<organism evidence="15 16">
    <name type="scientific">Caenorhabditis auriculariae</name>
    <dbReference type="NCBI Taxonomy" id="2777116"/>
    <lineage>
        <taxon>Eukaryota</taxon>
        <taxon>Metazoa</taxon>
        <taxon>Ecdysozoa</taxon>
        <taxon>Nematoda</taxon>
        <taxon>Chromadorea</taxon>
        <taxon>Rhabditida</taxon>
        <taxon>Rhabditina</taxon>
        <taxon>Rhabditomorpha</taxon>
        <taxon>Rhabditoidea</taxon>
        <taxon>Rhabditidae</taxon>
        <taxon>Peloderinae</taxon>
        <taxon>Caenorhabditis</taxon>
    </lineage>
</organism>
<evidence type="ECO:0000256" key="12">
    <source>
        <dbReference type="PIRSR" id="PIRSR600246-2"/>
    </source>
</evidence>
<feature type="signal peptide" evidence="14">
    <location>
        <begin position="1"/>
        <end position="18"/>
    </location>
</feature>
<feature type="chain" id="PRO_5035914694" description="N(4)-(beta-N-acetylglucosaminyl)-L-asparaginase" evidence="14">
    <location>
        <begin position="19"/>
        <end position="874"/>
    </location>
</feature>
<evidence type="ECO:0000256" key="4">
    <source>
        <dbReference type="ARBA" id="ARBA00022813"/>
    </source>
</evidence>
<feature type="active site" description="Nucleophile" evidence="11">
    <location>
        <position position="735"/>
    </location>
</feature>
<dbReference type="Gene3D" id="3.60.20.30">
    <property type="entry name" value="(Glycosyl)asparaginase"/>
    <property type="match status" value="1"/>
</dbReference>
<sequence length="874" mass="94925">MYVRRIVATAALVSACFGCLPNPFYGYSPGYGRVYTNPMVPPVVPPMVPPVPGYGYPGMVGPRVGPFRAEQRGGGAASASGAPQFSAQIDEMRSVSTLNCANFAEKCRWANTNEEELNWSTLQESPQATSFLQTLGVQNLPEQTAGVLVSTPRKGWEGGQLVSDPLPCIGNSLKVTATVWRSRLGPNSEQPKLQLCSKNTNEEKFPLVNCNEFEIRNGVPMSVDVPAPNTPNSPAQIVFYGNNFVAPEGGAIFLQDIVVEGSLQCNGEVYDSHPTLIADPFLKPSEKSSKKSYSDSIGPLKAMEGVSGLEAINAVPTAPDYDEGRISQFQTYSKGVVPALPPAPAQPPVLAPAIQQPVVQQQPQPASNSFAAQPTLFESCLSLSCNPSDLSCKFWRSAGNNRWGIAISGRVSNPLTGIQLPPGTAQKFLVAPFFDSHISSYTLVSEQITIPLMEEVYFCFYEYYATQGLSLSVCTDKMDCFYKKNSLTMGEAVEDNKKWNIRCAKMPPGNYEMRVIAENTGENKGEVGFLPIRLLLSFCGLVGCTPSYPLVVATWGGPSFQKAAAEAYENTLKVNRMYGLVRGLSRCEDLQCDGTVGYGGSPDESGETSLDALLIDASDMKVAAVANLHRVRNAAEVAWAVMNFTKHTFLVGESATQFALSMGFKERNLTTEASGKIHTDWLKNNCQPNFWKNVYPDPKTQCGPYKPLSPREVEKAGRFVENNSPVLLDEFNHDTIGIVVMDDDQQFSAGTSTNGMRFKIPGRVGDSPIPGSGAYAHKKHGAAVATGDGDIMMRFLPSFEAVQYMKHGNKPTKAAKKVINHMLTYFPDFQGAIVTVNRYGEHGAACSNFKKFMYTSVYKGVTNTHAVNCTIKAD</sequence>
<dbReference type="InterPro" id="IPR029055">
    <property type="entry name" value="Ntn_hydrolases_N"/>
</dbReference>
<evidence type="ECO:0000256" key="11">
    <source>
        <dbReference type="PIRSR" id="PIRSR600246-1"/>
    </source>
</evidence>
<dbReference type="PROSITE" id="PS51257">
    <property type="entry name" value="PROKAR_LIPOPROTEIN"/>
    <property type="match status" value="1"/>
</dbReference>
<evidence type="ECO:0000256" key="7">
    <source>
        <dbReference type="ARBA" id="ARBA00066729"/>
    </source>
</evidence>
<comment type="caution">
    <text evidence="15">The sequence shown here is derived from an EMBL/GenBank/DDBJ whole genome shotgun (WGS) entry which is preliminary data.</text>
</comment>
<gene>
    <name evidence="15" type="ORF">CAUJ_LOCUS1068</name>
</gene>
<dbReference type="GO" id="GO:0003948">
    <property type="term" value="F:N4-(beta-N-acetylglucosaminyl)-L-asparaginase activity"/>
    <property type="evidence" value="ECO:0007669"/>
    <property type="project" value="UniProtKB-EC"/>
</dbReference>
<keyword evidence="2" id="KW-0645">Protease</keyword>
<keyword evidence="4" id="KW-0068">Autocatalytic cleavage</keyword>
<evidence type="ECO:0000256" key="2">
    <source>
        <dbReference type="ARBA" id="ARBA00022670"/>
    </source>
</evidence>
<accession>A0A8S1GPG6</accession>
<dbReference type="GO" id="GO:0008233">
    <property type="term" value="F:peptidase activity"/>
    <property type="evidence" value="ECO:0007669"/>
    <property type="project" value="UniProtKB-KW"/>
</dbReference>
<dbReference type="SUPFAM" id="SSF56235">
    <property type="entry name" value="N-terminal nucleophile aminohydrolases (Ntn hydrolases)"/>
    <property type="match status" value="1"/>
</dbReference>
<keyword evidence="3" id="KW-0378">Hydrolase</keyword>
<comment type="similarity">
    <text evidence="1">Belongs to the Ntn-hydrolase family.</text>
</comment>
<evidence type="ECO:0000256" key="1">
    <source>
        <dbReference type="ARBA" id="ARBA00010872"/>
    </source>
</evidence>
<name>A0A8S1GPG6_9PELO</name>
<evidence type="ECO:0000313" key="15">
    <source>
        <dbReference type="EMBL" id="CAD6185149.1"/>
    </source>
</evidence>
<evidence type="ECO:0000256" key="8">
    <source>
        <dbReference type="ARBA" id="ARBA00078726"/>
    </source>
</evidence>
<evidence type="ECO:0000256" key="5">
    <source>
        <dbReference type="ARBA" id="ARBA00050421"/>
    </source>
</evidence>
<dbReference type="PANTHER" id="PTHR10188:SF6">
    <property type="entry name" value="N(4)-(BETA-N-ACETYLGLUCOSAMINYL)-L-ASPARAGINASE"/>
    <property type="match status" value="1"/>
</dbReference>
<keyword evidence="16" id="KW-1185">Reference proteome</keyword>
<dbReference type="EMBL" id="CAJGYM010000002">
    <property type="protein sequence ID" value="CAD6185149.1"/>
    <property type="molecule type" value="Genomic_DNA"/>
</dbReference>
<comment type="catalytic activity">
    <reaction evidence="5">
        <text>N(4)-(beta-N-acetyl-D-glucosaminyl)-L-asparagine + H2O = N-acetyl-beta-D-glucosaminylamine + L-aspartate + H(+)</text>
        <dbReference type="Rhea" id="RHEA:11544"/>
        <dbReference type="ChEBI" id="CHEBI:15377"/>
        <dbReference type="ChEBI" id="CHEBI:15378"/>
        <dbReference type="ChEBI" id="CHEBI:15947"/>
        <dbReference type="ChEBI" id="CHEBI:29991"/>
        <dbReference type="ChEBI" id="CHEBI:58080"/>
        <dbReference type="EC" id="3.5.1.26"/>
    </reaction>
</comment>
<feature type="site" description="Cleavage; by autolysis" evidence="13">
    <location>
        <begin position="734"/>
        <end position="735"/>
    </location>
</feature>
<feature type="binding site" evidence="12">
    <location>
        <begin position="786"/>
        <end position="789"/>
    </location>
    <ligand>
        <name>substrate</name>
    </ligand>
</feature>
<feature type="binding site" evidence="12">
    <location>
        <begin position="763"/>
        <end position="766"/>
    </location>
    <ligand>
        <name>substrate</name>
    </ligand>
</feature>
<dbReference type="EC" id="3.5.1.26" evidence="7"/>
<evidence type="ECO:0000256" key="13">
    <source>
        <dbReference type="PIRSR" id="PIRSR600246-3"/>
    </source>
</evidence>
<reference evidence="15" key="1">
    <citation type="submission" date="2020-10" db="EMBL/GenBank/DDBJ databases">
        <authorList>
            <person name="Kikuchi T."/>
        </authorList>
    </citation>
    <scope>NUCLEOTIDE SEQUENCE</scope>
    <source>
        <strain evidence="15">NKZ352</strain>
    </source>
</reference>
<dbReference type="InterPro" id="IPR000246">
    <property type="entry name" value="Peptidase_T2"/>
</dbReference>
<evidence type="ECO:0000256" key="9">
    <source>
        <dbReference type="ARBA" id="ARBA00079301"/>
    </source>
</evidence>
<dbReference type="FunFam" id="3.60.20.30:FF:000003">
    <property type="entry name" value="N(4)-(Beta-N-acetylglucosaminyl)-L-asparaginase isoform X1"/>
    <property type="match status" value="1"/>
</dbReference>
<dbReference type="PANTHER" id="PTHR10188">
    <property type="entry name" value="L-ASPARAGINASE"/>
    <property type="match status" value="1"/>
</dbReference>
<evidence type="ECO:0000256" key="3">
    <source>
        <dbReference type="ARBA" id="ARBA00022801"/>
    </source>
</evidence>
<proteinExistence type="inferred from homology"/>
<evidence type="ECO:0000256" key="10">
    <source>
        <dbReference type="ARBA" id="ARBA00080645"/>
    </source>
</evidence>
<dbReference type="CDD" id="cd04513">
    <property type="entry name" value="Glycosylasparaginase"/>
    <property type="match status" value="1"/>
</dbReference>
<dbReference type="OrthoDB" id="5850953at2759"/>
<keyword evidence="14" id="KW-0732">Signal</keyword>
<dbReference type="Proteomes" id="UP000835052">
    <property type="component" value="Unassembled WGS sequence"/>
</dbReference>